<protein>
    <submittedName>
        <fullName evidence="4">Outer membrane lipoprotein-sorting protein</fullName>
    </submittedName>
</protein>
<keyword evidence="5" id="KW-1185">Reference proteome</keyword>
<dbReference type="EMBL" id="JAQIBC010000002">
    <property type="protein sequence ID" value="MDM5263540.1"/>
    <property type="molecule type" value="Genomic_DNA"/>
</dbReference>
<dbReference type="InterPro" id="IPR029046">
    <property type="entry name" value="LolA/LolB/LppX"/>
</dbReference>
<dbReference type="SUPFAM" id="SSF89392">
    <property type="entry name" value="Prokaryotic lipoproteins and lipoprotein localization factors"/>
    <property type="match status" value="1"/>
</dbReference>
<organism evidence="4 5">
    <name type="scientific">Sulfurovum xiamenensis</name>
    <dbReference type="NCBI Taxonomy" id="3019066"/>
    <lineage>
        <taxon>Bacteria</taxon>
        <taxon>Pseudomonadati</taxon>
        <taxon>Campylobacterota</taxon>
        <taxon>Epsilonproteobacteria</taxon>
        <taxon>Campylobacterales</taxon>
        <taxon>Sulfurovaceae</taxon>
        <taxon>Sulfurovum</taxon>
    </lineage>
</organism>
<evidence type="ECO:0000313" key="5">
    <source>
        <dbReference type="Proteomes" id="UP001169066"/>
    </source>
</evidence>
<accession>A0ABT7QR85</accession>
<reference evidence="4" key="1">
    <citation type="submission" date="2023-01" db="EMBL/GenBank/DDBJ databases">
        <title>Sulfurovum sp. XTW-4 genome assembly.</title>
        <authorList>
            <person name="Wang J."/>
        </authorList>
    </citation>
    <scope>NUCLEOTIDE SEQUENCE</scope>
    <source>
        <strain evidence="4">XTW-4</strain>
    </source>
</reference>
<dbReference type="RefSeq" id="WP_289401557.1">
    <property type="nucleotide sequence ID" value="NZ_JAQIBC010000002.1"/>
</dbReference>
<dbReference type="CDD" id="cd16329">
    <property type="entry name" value="LolA_like"/>
    <property type="match status" value="1"/>
</dbReference>
<keyword evidence="1 2" id="KW-0732">Signal</keyword>
<feature type="signal peptide" evidence="2">
    <location>
        <begin position="1"/>
        <end position="21"/>
    </location>
</feature>
<name>A0ABT7QR85_9BACT</name>
<proteinExistence type="predicted"/>
<feature type="domain" description="Uncharacterized protein TP-0789" evidence="3">
    <location>
        <begin position="60"/>
        <end position="240"/>
    </location>
</feature>
<evidence type="ECO:0000256" key="2">
    <source>
        <dbReference type="SAM" id="SignalP"/>
    </source>
</evidence>
<dbReference type="Pfam" id="PF17131">
    <property type="entry name" value="LolA_like"/>
    <property type="match status" value="1"/>
</dbReference>
<feature type="chain" id="PRO_5046587650" evidence="2">
    <location>
        <begin position="22"/>
        <end position="243"/>
    </location>
</feature>
<evidence type="ECO:0000256" key="1">
    <source>
        <dbReference type="ARBA" id="ARBA00022729"/>
    </source>
</evidence>
<keyword evidence="4" id="KW-0449">Lipoprotein</keyword>
<gene>
    <name evidence="4" type="ORF">PF327_04955</name>
</gene>
<sequence>MKYFISLLFIAFSLHANEAQAIIKKLEKNLRGDYMYSTMSMIVTSKRGKRTVKIESWSEGNDKSFIKILYPKKDKGITFLKIDNQMWQYIPKIERTIKIPPSMMLQSWMGSDFTNDDMVKESSLEEDYSASLLSKKGDFATLELIPKPNAAVVWGKIVIDVDLKKAVPIKEIFYDDMMKKVRIMTFSKIEAHGSHTIPMVMELQPLDPDKKKNRTKVIFEKVNFDTKIDPSYFTKQALKRYSR</sequence>
<comment type="caution">
    <text evidence="4">The sequence shown here is derived from an EMBL/GenBank/DDBJ whole genome shotgun (WGS) entry which is preliminary data.</text>
</comment>
<evidence type="ECO:0000313" key="4">
    <source>
        <dbReference type="EMBL" id="MDM5263540.1"/>
    </source>
</evidence>
<evidence type="ECO:0000259" key="3">
    <source>
        <dbReference type="Pfam" id="PF17131"/>
    </source>
</evidence>
<dbReference type="Proteomes" id="UP001169066">
    <property type="component" value="Unassembled WGS sequence"/>
</dbReference>
<dbReference type="Gene3D" id="2.50.20.10">
    <property type="entry name" value="Lipoprotein localisation LolA/LolB/LppX"/>
    <property type="match status" value="1"/>
</dbReference>
<dbReference type="InterPro" id="IPR033399">
    <property type="entry name" value="TP_0789-like"/>
</dbReference>